<dbReference type="Proteomes" id="UP000184526">
    <property type="component" value="Unassembled WGS sequence"/>
</dbReference>
<name>A0A1M5W3P6_9CLOT</name>
<keyword evidence="2 3" id="KW-0472">Membrane</keyword>
<gene>
    <name evidence="4" type="ORF">SAMN02745196_01533</name>
</gene>
<keyword evidence="5" id="KW-1185">Reference proteome</keyword>
<feature type="transmembrane region" description="Helical" evidence="3">
    <location>
        <begin position="356"/>
        <end position="374"/>
    </location>
</feature>
<reference evidence="4 5" key="1">
    <citation type="submission" date="2016-11" db="EMBL/GenBank/DDBJ databases">
        <authorList>
            <person name="Jaros S."/>
            <person name="Januszkiewicz K."/>
            <person name="Wedrychowicz H."/>
        </authorList>
    </citation>
    <scope>NUCLEOTIDE SEQUENCE [LARGE SCALE GENOMIC DNA]</scope>
    <source>
        <strain evidence="4 5">DSM 3089</strain>
    </source>
</reference>
<dbReference type="OrthoDB" id="9772630at2"/>
<comment type="similarity">
    <text evidence="1">Belongs to the GerABKA family.</text>
</comment>
<keyword evidence="3" id="KW-0812">Transmembrane</keyword>
<feature type="transmembrane region" description="Helical" evidence="3">
    <location>
        <begin position="380"/>
        <end position="400"/>
    </location>
</feature>
<evidence type="ECO:0000313" key="5">
    <source>
        <dbReference type="Proteomes" id="UP000184526"/>
    </source>
</evidence>
<dbReference type="PIRSF" id="PIRSF005690">
    <property type="entry name" value="GerBA"/>
    <property type="match status" value="1"/>
</dbReference>
<dbReference type="Pfam" id="PF03323">
    <property type="entry name" value="GerA"/>
    <property type="match status" value="1"/>
</dbReference>
<dbReference type="STRING" id="1121306.SAMN02745196_01533"/>
<dbReference type="RefSeq" id="WP_072831433.1">
    <property type="nucleotide sequence ID" value="NZ_FQXP01000005.1"/>
</dbReference>
<accession>A0A1M5W3P6</accession>
<organism evidence="4 5">
    <name type="scientific">Clostridium collagenovorans DSM 3089</name>
    <dbReference type="NCBI Taxonomy" id="1121306"/>
    <lineage>
        <taxon>Bacteria</taxon>
        <taxon>Bacillati</taxon>
        <taxon>Bacillota</taxon>
        <taxon>Clostridia</taxon>
        <taxon>Eubacteriales</taxon>
        <taxon>Clostridiaceae</taxon>
        <taxon>Clostridium</taxon>
    </lineage>
</organism>
<dbReference type="PANTHER" id="PTHR22550">
    <property type="entry name" value="SPORE GERMINATION PROTEIN"/>
    <property type="match status" value="1"/>
</dbReference>
<evidence type="ECO:0000256" key="1">
    <source>
        <dbReference type="ARBA" id="ARBA00005278"/>
    </source>
</evidence>
<feature type="transmembrane region" description="Helical" evidence="3">
    <location>
        <begin position="328"/>
        <end position="349"/>
    </location>
</feature>
<dbReference type="GO" id="GO:0009847">
    <property type="term" value="P:spore germination"/>
    <property type="evidence" value="ECO:0007669"/>
    <property type="project" value="InterPro"/>
</dbReference>
<dbReference type="InterPro" id="IPR004995">
    <property type="entry name" value="Spore_Ger"/>
</dbReference>
<dbReference type="PANTHER" id="PTHR22550:SF5">
    <property type="entry name" value="LEUCINE ZIPPER PROTEIN 4"/>
    <property type="match status" value="1"/>
</dbReference>
<dbReference type="EMBL" id="FQXP01000005">
    <property type="protein sequence ID" value="SHH82126.1"/>
    <property type="molecule type" value="Genomic_DNA"/>
</dbReference>
<evidence type="ECO:0000256" key="3">
    <source>
        <dbReference type="SAM" id="Phobius"/>
    </source>
</evidence>
<evidence type="ECO:0000313" key="4">
    <source>
        <dbReference type="EMBL" id="SHH82126.1"/>
    </source>
</evidence>
<protein>
    <submittedName>
        <fullName evidence="4">Spore germination protein</fullName>
    </submittedName>
</protein>
<feature type="transmembrane region" description="Helical" evidence="3">
    <location>
        <begin position="412"/>
        <end position="437"/>
    </location>
</feature>
<evidence type="ECO:0000256" key="2">
    <source>
        <dbReference type="ARBA" id="ARBA00023136"/>
    </source>
</evidence>
<dbReference type="AlphaFoldDB" id="A0A1M5W3P6"/>
<keyword evidence="3" id="KW-1133">Transmembrane helix</keyword>
<dbReference type="GO" id="GO:0016020">
    <property type="term" value="C:membrane"/>
    <property type="evidence" value="ECO:0007669"/>
    <property type="project" value="InterPro"/>
</dbReference>
<feature type="transmembrane region" description="Helical" evidence="3">
    <location>
        <begin position="286"/>
        <end position="308"/>
    </location>
</feature>
<sequence>MKEFEKKLISTSAKENLAYIKAVLAQNGDIVFREFSFDGRNAVIIYIDGMADKLLLDEYVIQPLMQHEDDKISSEEVFNTVVTASDVRKVDDMTKGINAFLSGDTLMFIDNLTEAYVIATRSWPNRGVGQAENEATIKGSKEGFTETIRFNTALVRRRVRDTRFKLIPYVFGERSKSDACIMYIDDIVNKKALKLLQKRLANIDIDAILDSSYIEHLIEDNINSPFPQIQMTERPDVVAAALYEGRIALIVDNSPYAIIVPATLPNFFQSPDDYYERWLNSSLVRLVRFMAILISLAMPALYVAITSYHSAIIPTKLAYSIAASREGVPFPAFLEVMIMEFSMAILLEAIVRLPKAIGATIGIVGGLIIGQSAVSAGLVSPIMIIVISLTTITTFITPNYDVVTALRLCRIFLVIASSILGLYGLMMGLMLILIHLIKLESFGTAYLAPMVNPNIRDFKDMYIKLPLKYFKDRPKYMKTPDKYRQK</sequence>
<dbReference type="InterPro" id="IPR050768">
    <property type="entry name" value="UPF0353/GerABKA_families"/>
</dbReference>
<proteinExistence type="inferred from homology"/>